<proteinExistence type="predicted"/>
<accession>A0AAV4EJD8</accession>
<protein>
    <submittedName>
        <fullName evidence="1">Uncharacterized protein</fullName>
    </submittedName>
</protein>
<evidence type="ECO:0000313" key="2">
    <source>
        <dbReference type="Proteomes" id="UP000762676"/>
    </source>
</evidence>
<name>A0AAV4EJD8_9GAST</name>
<evidence type="ECO:0000313" key="1">
    <source>
        <dbReference type="EMBL" id="GFR60871.1"/>
    </source>
</evidence>
<organism evidence="1 2">
    <name type="scientific">Elysia marginata</name>
    <dbReference type="NCBI Taxonomy" id="1093978"/>
    <lineage>
        <taxon>Eukaryota</taxon>
        <taxon>Metazoa</taxon>
        <taxon>Spiralia</taxon>
        <taxon>Lophotrochozoa</taxon>
        <taxon>Mollusca</taxon>
        <taxon>Gastropoda</taxon>
        <taxon>Heterobranchia</taxon>
        <taxon>Euthyneura</taxon>
        <taxon>Panpulmonata</taxon>
        <taxon>Sacoglossa</taxon>
        <taxon>Placobranchoidea</taxon>
        <taxon>Plakobranchidae</taxon>
        <taxon>Elysia</taxon>
    </lineage>
</organism>
<reference evidence="1 2" key="1">
    <citation type="journal article" date="2021" name="Elife">
        <title>Chloroplast acquisition without the gene transfer in kleptoplastic sea slugs, Plakobranchus ocellatus.</title>
        <authorList>
            <person name="Maeda T."/>
            <person name="Takahashi S."/>
            <person name="Yoshida T."/>
            <person name="Shimamura S."/>
            <person name="Takaki Y."/>
            <person name="Nagai Y."/>
            <person name="Toyoda A."/>
            <person name="Suzuki Y."/>
            <person name="Arimoto A."/>
            <person name="Ishii H."/>
            <person name="Satoh N."/>
            <person name="Nishiyama T."/>
            <person name="Hasebe M."/>
            <person name="Maruyama T."/>
            <person name="Minagawa J."/>
            <person name="Obokata J."/>
            <person name="Shigenobu S."/>
        </authorList>
    </citation>
    <scope>NUCLEOTIDE SEQUENCE [LARGE SCALE GENOMIC DNA]</scope>
</reference>
<dbReference type="AlphaFoldDB" id="A0AAV4EJD8"/>
<comment type="caution">
    <text evidence="1">The sequence shown here is derived from an EMBL/GenBank/DDBJ whole genome shotgun (WGS) entry which is preliminary data.</text>
</comment>
<gene>
    <name evidence="1" type="ORF">ElyMa_001834400</name>
</gene>
<dbReference type="Proteomes" id="UP000762676">
    <property type="component" value="Unassembled WGS sequence"/>
</dbReference>
<dbReference type="EMBL" id="BMAT01003696">
    <property type="protein sequence ID" value="GFR60871.1"/>
    <property type="molecule type" value="Genomic_DNA"/>
</dbReference>
<keyword evidence="2" id="KW-1185">Reference proteome</keyword>
<sequence>MCFRSWKWPSHSKCKCTQNVLQPDWLAAASADLVAHCCHGNPGTLFRGLLGLGPELFQVRFELRANSARFPHCCHGNPGTLLRGLLGLGPELFQVRFEIRANGTLSRRASLVC</sequence>